<evidence type="ECO:0008006" key="2">
    <source>
        <dbReference type="Google" id="ProtNLM"/>
    </source>
</evidence>
<proteinExistence type="predicted"/>
<gene>
    <name evidence="1" type="ORF">DBRI1063_LOCUS5571</name>
</gene>
<evidence type="ECO:0000313" key="1">
    <source>
        <dbReference type="EMBL" id="CAD9319733.1"/>
    </source>
</evidence>
<dbReference type="EMBL" id="HBGN01008689">
    <property type="protein sequence ID" value="CAD9319733.1"/>
    <property type="molecule type" value="Transcribed_RNA"/>
</dbReference>
<dbReference type="PANTHER" id="PTHR32301">
    <property type="entry name" value="COUNTIN RECEPTOR CNR3-RELATED"/>
    <property type="match status" value="1"/>
</dbReference>
<sequence>MKNIMTSCYGLTRAERIQHPQSLDIVNGILNMDTHSLKGITSSKEAGIISNNYANLLVSSLLHEASALFTPQKSGQLFTIMRHPIHTSVSLFYYLSYAKWEQFYNPEFGNMTLYEYASSSGSNSDGHAAMIDNWLVRYLSHEERGEISIWHLNFAKEMLETKFVIGLFDHLEESIFRFQYYFGWNHDNHNSSSSGGGNHTAMTKAKKTQCVCNSMKRHFNQHEHAEIVEGSDEWNLLLEKNKYDMELYEFAIDLYERQGNTIFTELLEKRETKKESGLFCE</sequence>
<dbReference type="Gene3D" id="3.40.50.300">
    <property type="entry name" value="P-loop containing nucleotide triphosphate hydrolases"/>
    <property type="match status" value="1"/>
</dbReference>
<dbReference type="PANTHER" id="PTHR32301:SF6">
    <property type="entry name" value="GOLVESIN-RELATED"/>
    <property type="match status" value="1"/>
</dbReference>
<name>A0A7S2E7J6_9STRA</name>
<dbReference type="InterPro" id="IPR027417">
    <property type="entry name" value="P-loop_NTPase"/>
</dbReference>
<dbReference type="AlphaFoldDB" id="A0A7S2E7J6"/>
<reference evidence="1" key="1">
    <citation type="submission" date="2021-01" db="EMBL/GenBank/DDBJ databases">
        <authorList>
            <person name="Corre E."/>
            <person name="Pelletier E."/>
            <person name="Niang G."/>
            <person name="Scheremetjew M."/>
            <person name="Finn R."/>
            <person name="Kale V."/>
            <person name="Holt S."/>
            <person name="Cochrane G."/>
            <person name="Meng A."/>
            <person name="Brown T."/>
            <person name="Cohen L."/>
        </authorList>
    </citation>
    <scope>NUCLEOTIDE SEQUENCE</scope>
    <source>
        <strain evidence="1">Pop2</strain>
    </source>
</reference>
<accession>A0A7S2E7J6</accession>
<dbReference type="InterPro" id="IPR053259">
    <property type="entry name" value="Golvesin-related_Golgi"/>
</dbReference>
<protein>
    <recommendedName>
        <fullName evidence="2">Sulfotransferase domain-containing protein</fullName>
    </recommendedName>
</protein>
<organism evidence="1">
    <name type="scientific">Ditylum brightwellii</name>
    <dbReference type="NCBI Taxonomy" id="49249"/>
    <lineage>
        <taxon>Eukaryota</taxon>
        <taxon>Sar</taxon>
        <taxon>Stramenopiles</taxon>
        <taxon>Ochrophyta</taxon>
        <taxon>Bacillariophyta</taxon>
        <taxon>Mediophyceae</taxon>
        <taxon>Lithodesmiophycidae</taxon>
        <taxon>Lithodesmiales</taxon>
        <taxon>Lithodesmiaceae</taxon>
        <taxon>Ditylum</taxon>
    </lineage>
</organism>